<protein>
    <submittedName>
        <fullName evidence="1">Uncharacterized protein</fullName>
    </submittedName>
</protein>
<organism evidence="1">
    <name type="scientific">Arundo donax</name>
    <name type="common">Giant reed</name>
    <name type="synonym">Donax arundinaceus</name>
    <dbReference type="NCBI Taxonomy" id="35708"/>
    <lineage>
        <taxon>Eukaryota</taxon>
        <taxon>Viridiplantae</taxon>
        <taxon>Streptophyta</taxon>
        <taxon>Embryophyta</taxon>
        <taxon>Tracheophyta</taxon>
        <taxon>Spermatophyta</taxon>
        <taxon>Magnoliopsida</taxon>
        <taxon>Liliopsida</taxon>
        <taxon>Poales</taxon>
        <taxon>Poaceae</taxon>
        <taxon>PACMAD clade</taxon>
        <taxon>Arundinoideae</taxon>
        <taxon>Arundineae</taxon>
        <taxon>Arundo</taxon>
    </lineage>
</organism>
<name>A0A0A9EJ59_ARUDO</name>
<accession>A0A0A9EJ59</accession>
<sequence>MTKTLEGQEALDLFTSQMIMKLSLPRILWTER</sequence>
<dbReference type="EMBL" id="GBRH01198852">
    <property type="protein sequence ID" value="JAD99043.1"/>
    <property type="molecule type" value="Transcribed_RNA"/>
</dbReference>
<reference evidence="1" key="1">
    <citation type="submission" date="2014-09" db="EMBL/GenBank/DDBJ databases">
        <authorList>
            <person name="Magalhaes I.L.F."/>
            <person name="Oliveira U."/>
            <person name="Santos F.R."/>
            <person name="Vidigal T.H.D.A."/>
            <person name="Brescovit A.D."/>
            <person name="Santos A.J."/>
        </authorList>
    </citation>
    <scope>NUCLEOTIDE SEQUENCE</scope>
    <source>
        <tissue evidence="1">Shoot tissue taken approximately 20 cm above the soil surface</tissue>
    </source>
</reference>
<reference evidence="1" key="2">
    <citation type="journal article" date="2015" name="Data Brief">
        <title>Shoot transcriptome of the giant reed, Arundo donax.</title>
        <authorList>
            <person name="Barrero R.A."/>
            <person name="Guerrero F.D."/>
            <person name="Moolhuijzen P."/>
            <person name="Goolsby J.A."/>
            <person name="Tidwell J."/>
            <person name="Bellgard S.E."/>
            <person name="Bellgard M.I."/>
        </authorList>
    </citation>
    <scope>NUCLEOTIDE SEQUENCE</scope>
    <source>
        <tissue evidence="1">Shoot tissue taken approximately 20 cm above the soil surface</tissue>
    </source>
</reference>
<proteinExistence type="predicted"/>
<dbReference type="AlphaFoldDB" id="A0A0A9EJ59"/>
<evidence type="ECO:0000313" key="1">
    <source>
        <dbReference type="EMBL" id="JAD99043.1"/>
    </source>
</evidence>